<dbReference type="PRINTS" id="PR00705">
    <property type="entry name" value="PAPAIN"/>
</dbReference>
<dbReference type="InterPro" id="IPR025660">
    <property type="entry name" value="Pept_his_AS"/>
</dbReference>
<dbReference type="CDD" id="cd02248">
    <property type="entry name" value="Peptidase_C1A"/>
    <property type="match status" value="1"/>
</dbReference>
<evidence type="ECO:0000256" key="7">
    <source>
        <dbReference type="SAM" id="SignalP"/>
    </source>
</evidence>
<reference evidence="10" key="2">
    <citation type="submission" date="2020-06" db="EMBL/GenBank/DDBJ databases">
        <authorList>
            <person name="Sheffer M."/>
        </authorList>
    </citation>
    <scope>NUCLEOTIDE SEQUENCE</scope>
</reference>
<keyword evidence="7" id="KW-0732">Signal</keyword>
<feature type="signal peptide" evidence="7">
    <location>
        <begin position="1"/>
        <end position="15"/>
    </location>
</feature>
<reference evidence="10" key="1">
    <citation type="journal article" date="2020" name="bioRxiv">
        <title>Chromosome-level reference genome of the European wasp spider Argiope bruennichi: a resource for studies on range expansion and evolutionary adaptation.</title>
        <authorList>
            <person name="Sheffer M.M."/>
            <person name="Hoppe A."/>
            <person name="Krehenwinkel H."/>
            <person name="Uhl G."/>
            <person name="Kuss A.W."/>
            <person name="Jensen L."/>
            <person name="Jensen C."/>
            <person name="Gillespie R.G."/>
            <person name="Hoff K.J."/>
            <person name="Prost S."/>
        </authorList>
    </citation>
    <scope>NUCLEOTIDE SEQUENCE</scope>
</reference>
<sequence>MKFLAIFALFAIAASKHLLFDPKLNEHWENFKRVFGKNYNGKEEIVRRLTWERRVTDIIRHNIEYDLGFHSYRKGINEFSDMEHDEFVRIFNGYRGLVSRQSNGSVWVPPSNVIIPDTVDWRNQGLVTPVKNQQQCGSCWAFSTTGSLEGQHKKKTGDLVSLSEQNLVDCSRPEGNQGCDGGWMDQAFDYIKKNKGIDTEDSYPYIAQDGTCHFKKSSVGATVTGYVDIPTGDEDALKKAVATVGPISVAIDAAHESFQTYQDGIYVEPECTTDQLDHAVLIVGYGSEDGSDYWLVKNSLVRSILVFRLGLSVRVKVVKRGGVLSVDYIEKCLLFILTVMNRPCLLNALKGIQAEFYLLDSEIFPKVEPFTELFDYKLPYTTVLRIQLSFRGQSIESISMDTI</sequence>
<proteinExistence type="inferred from homology"/>
<evidence type="ECO:0000259" key="9">
    <source>
        <dbReference type="SMART" id="SM00848"/>
    </source>
</evidence>
<dbReference type="PROSITE" id="PS00139">
    <property type="entry name" value="THIOL_PROTEASE_CYS"/>
    <property type="match status" value="1"/>
</dbReference>
<evidence type="ECO:0000259" key="8">
    <source>
        <dbReference type="SMART" id="SM00645"/>
    </source>
</evidence>
<feature type="domain" description="Peptidase C1A papain C-terminal" evidence="8">
    <location>
        <begin position="115"/>
        <end position="319"/>
    </location>
</feature>
<dbReference type="InterPro" id="IPR039417">
    <property type="entry name" value="Peptidase_C1A_papain-like"/>
</dbReference>
<keyword evidence="5" id="KW-0865">Zymogen</keyword>
<comment type="similarity">
    <text evidence="1">Belongs to the peptidase C1 family.</text>
</comment>
<dbReference type="AlphaFoldDB" id="A0A8T0FZS5"/>
<evidence type="ECO:0000256" key="6">
    <source>
        <dbReference type="ARBA" id="ARBA00023157"/>
    </source>
</evidence>
<evidence type="ECO:0000313" key="10">
    <source>
        <dbReference type="EMBL" id="KAF8796176.1"/>
    </source>
</evidence>
<dbReference type="SUPFAM" id="SSF54001">
    <property type="entry name" value="Cysteine proteinases"/>
    <property type="match status" value="1"/>
</dbReference>
<feature type="domain" description="Cathepsin propeptide inhibitor" evidence="9">
    <location>
        <begin position="28"/>
        <end position="87"/>
    </location>
</feature>
<dbReference type="FunFam" id="3.90.70.10:FF:000006">
    <property type="entry name" value="Cathepsin S"/>
    <property type="match status" value="1"/>
</dbReference>
<dbReference type="Pfam" id="PF08246">
    <property type="entry name" value="Inhibitor_I29"/>
    <property type="match status" value="1"/>
</dbReference>
<comment type="caution">
    <text evidence="10">The sequence shown here is derived from an EMBL/GenBank/DDBJ whole genome shotgun (WGS) entry which is preliminary data.</text>
</comment>
<dbReference type="InterPro" id="IPR000668">
    <property type="entry name" value="Peptidase_C1A_C"/>
</dbReference>
<keyword evidence="11" id="KW-1185">Reference proteome</keyword>
<accession>A0A8T0FZS5</accession>
<keyword evidence="4" id="KW-0788">Thiol protease</keyword>
<dbReference type="InterPro" id="IPR000169">
    <property type="entry name" value="Pept_cys_AS"/>
</dbReference>
<dbReference type="GO" id="GO:0006508">
    <property type="term" value="P:proteolysis"/>
    <property type="evidence" value="ECO:0007669"/>
    <property type="project" value="UniProtKB-KW"/>
</dbReference>
<evidence type="ECO:0000256" key="3">
    <source>
        <dbReference type="ARBA" id="ARBA00022801"/>
    </source>
</evidence>
<dbReference type="Pfam" id="PF00112">
    <property type="entry name" value="Peptidase_C1"/>
    <property type="match status" value="1"/>
</dbReference>
<organism evidence="10 11">
    <name type="scientific">Argiope bruennichi</name>
    <name type="common">Wasp spider</name>
    <name type="synonym">Aranea bruennichi</name>
    <dbReference type="NCBI Taxonomy" id="94029"/>
    <lineage>
        <taxon>Eukaryota</taxon>
        <taxon>Metazoa</taxon>
        <taxon>Ecdysozoa</taxon>
        <taxon>Arthropoda</taxon>
        <taxon>Chelicerata</taxon>
        <taxon>Arachnida</taxon>
        <taxon>Araneae</taxon>
        <taxon>Araneomorphae</taxon>
        <taxon>Entelegynae</taxon>
        <taxon>Araneoidea</taxon>
        <taxon>Araneidae</taxon>
        <taxon>Argiope</taxon>
    </lineage>
</organism>
<feature type="chain" id="PRO_5035852316" evidence="7">
    <location>
        <begin position="16"/>
        <end position="403"/>
    </location>
</feature>
<dbReference type="EMBL" id="JABXBU010000001">
    <property type="protein sequence ID" value="KAF8796176.1"/>
    <property type="molecule type" value="Genomic_DNA"/>
</dbReference>
<dbReference type="PANTHER" id="PTHR12411">
    <property type="entry name" value="CYSTEINE PROTEASE FAMILY C1-RELATED"/>
    <property type="match status" value="1"/>
</dbReference>
<keyword evidence="6" id="KW-1015">Disulfide bond</keyword>
<evidence type="ECO:0000313" key="11">
    <source>
        <dbReference type="Proteomes" id="UP000807504"/>
    </source>
</evidence>
<dbReference type="SMART" id="SM00645">
    <property type="entry name" value="Pept_C1"/>
    <property type="match status" value="1"/>
</dbReference>
<evidence type="ECO:0000256" key="5">
    <source>
        <dbReference type="ARBA" id="ARBA00023145"/>
    </source>
</evidence>
<dbReference type="PROSITE" id="PS00639">
    <property type="entry name" value="THIOL_PROTEASE_HIS"/>
    <property type="match status" value="1"/>
</dbReference>
<dbReference type="InterPro" id="IPR013128">
    <property type="entry name" value="Peptidase_C1A"/>
</dbReference>
<dbReference type="SMART" id="SM00848">
    <property type="entry name" value="Inhibitor_I29"/>
    <property type="match status" value="1"/>
</dbReference>
<keyword evidence="3" id="KW-0378">Hydrolase</keyword>
<dbReference type="Gene3D" id="3.90.70.10">
    <property type="entry name" value="Cysteine proteinases"/>
    <property type="match status" value="1"/>
</dbReference>
<dbReference type="InterPro" id="IPR013201">
    <property type="entry name" value="Prot_inhib_I29"/>
</dbReference>
<evidence type="ECO:0000256" key="2">
    <source>
        <dbReference type="ARBA" id="ARBA00022670"/>
    </source>
</evidence>
<dbReference type="GO" id="GO:0008234">
    <property type="term" value="F:cysteine-type peptidase activity"/>
    <property type="evidence" value="ECO:0007669"/>
    <property type="project" value="UniProtKB-KW"/>
</dbReference>
<keyword evidence="2" id="KW-0645">Protease</keyword>
<name>A0A8T0FZS5_ARGBR</name>
<evidence type="ECO:0000256" key="4">
    <source>
        <dbReference type="ARBA" id="ARBA00022807"/>
    </source>
</evidence>
<dbReference type="InterPro" id="IPR038765">
    <property type="entry name" value="Papain-like_cys_pep_sf"/>
</dbReference>
<dbReference type="Proteomes" id="UP000807504">
    <property type="component" value="Unassembled WGS sequence"/>
</dbReference>
<gene>
    <name evidence="10" type="ORF">HNY73_000589</name>
</gene>
<protein>
    <submittedName>
        <fullName evidence="10">Cathepsin L like protein</fullName>
    </submittedName>
</protein>
<evidence type="ECO:0000256" key="1">
    <source>
        <dbReference type="ARBA" id="ARBA00008455"/>
    </source>
</evidence>